<keyword evidence="3" id="KW-0804">Transcription</keyword>
<evidence type="ECO:0000259" key="4">
    <source>
        <dbReference type="PROSITE" id="PS01124"/>
    </source>
</evidence>
<dbReference type="RefSeq" id="WP_115833012.1">
    <property type="nucleotide sequence ID" value="NZ_QNUL01000022.1"/>
</dbReference>
<dbReference type="AlphaFoldDB" id="A0A3D8Y6A0"/>
<dbReference type="PROSITE" id="PS01124">
    <property type="entry name" value="HTH_ARAC_FAMILY_2"/>
    <property type="match status" value="1"/>
</dbReference>
<sequence length="305" mass="35173">MKRENDITTLSIKDEHRILGLSKPAHPLISVLHFEGIVPQETFPERFFFDFYSISIKKNVKGKLRYGQKHFDFDSGIMTFMSPNQLIARPADKDENLVGEGVCLNIHPDFFLGYPLAKTIREYGFFSYELSEALHLSDSEEKAVLGIMNSIETEYSNNIDRFSQNVMVAQIELLLQYSDRYYNRQFITRKPSNDQILVRLESLLTICFDDKNLAENGLPTVQYVSEQLNVSPNYLSDMLRSITGQTTQQHIHNKLIEKGKTLLSTTHLSVAEIAYQLGFEYPQSFNKLFKKKESLSPLEFRASFN</sequence>
<proteinExistence type="predicted"/>
<dbReference type="InterPro" id="IPR009057">
    <property type="entry name" value="Homeodomain-like_sf"/>
</dbReference>
<evidence type="ECO:0000256" key="1">
    <source>
        <dbReference type="ARBA" id="ARBA00023015"/>
    </source>
</evidence>
<name>A0A3D8Y6A0_9BACT</name>
<feature type="domain" description="HTH araC/xylS-type" evidence="4">
    <location>
        <begin position="210"/>
        <end position="303"/>
    </location>
</feature>
<comment type="caution">
    <text evidence="5">The sequence shown here is derived from an EMBL/GenBank/DDBJ whole genome shotgun (WGS) entry which is preliminary data.</text>
</comment>
<protein>
    <submittedName>
        <fullName evidence="5">AraC family transcriptional regulator</fullName>
    </submittedName>
</protein>
<organism evidence="5 6">
    <name type="scientific">Dyadobacter luteus</name>
    <dbReference type="NCBI Taxonomy" id="2259619"/>
    <lineage>
        <taxon>Bacteria</taxon>
        <taxon>Pseudomonadati</taxon>
        <taxon>Bacteroidota</taxon>
        <taxon>Cytophagia</taxon>
        <taxon>Cytophagales</taxon>
        <taxon>Spirosomataceae</taxon>
        <taxon>Dyadobacter</taxon>
    </lineage>
</organism>
<keyword evidence="6" id="KW-1185">Reference proteome</keyword>
<dbReference type="InterPro" id="IPR018060">
    <property type="entry name" value="HTH_AraC"/>
</dbReference>
<dbReference type="PANTHER" id="PTHR43280:SF32">
    <property type="entry name" value="TRANSCRIPTIONAL REGULATORY PROTEIN"/>
    <property type="match status" value="1"/>
</dbReference>
<dbReference type="GO" id="GO:0043565">
    <property type="term" value="F:sequence-specific DNA binding"/>
    <property type="evidence" value="ECO:0007669"/>
    <property type="project" value="InterPro"/>
</dbReference>
<keyword evidence="1" id="KW-0805">Transcription regulation</keyword>
<dbReference type="Gene3D" id="1.10.10.60">
    <property type="entry name" value="Homeodomain-like"/>
    <property type="match status" value="2"/>
</dbReference>
<evidence type="ECO:0000313" key="6">
    <source>
        <dbReference type="Proteomes" id="UP000256373"/>
    </source>
</evidence>
<dbReference type="Proteomes" id="UP000256373">
    <property type="component" value="Unassembled WGS sequence"/>
</dbReference>
<reference evidence="5 6" key="1">
    <citation type="submission" date="2018-07" db="EMBL/GenBank/DDBJ databases">
        <title>Dyadobacter roseus sp. nov., isolated from rose rhizosphere soil.</title>
        <authorList>
            <person name="Chen L."/>
        </authorList>
    </citation>
    <scope>NUCLEOTIDE SEQUENCE [LARGE SCALE GENOMIC DNA]</scope>
    <source>
        <strain evidence="5 6">RS19</strain>
    </source>
</reference>
<evidence type="ECO:0000256" key="2">
    <source>
        <dbReference type="ARBA" id="ARBA00023125"/>
    </source>
</evidence>
<gene>
    <name evidence="5" type="ORF">DSL64_21550</name>
</gene>
<evidence type="ECO:0000313" key="5">
    <source>
        <dbReference type="EMBL" id="REA58196.1"/>
    </source>
</evidence>
<dbReference type="SUPFAM" id="SSF46689">
    <property type="entry name" value="Homeodomain-like"/>
    <property type="match status" value="1"/>
</dbReference>
<dbReference type="GO" id="GO:0003700">
    <property type="term" value="F:DNA-binding transcription factor activity"/>
    <property type="evidence" value="ECO:0007669"/>
    <property type="project" value="InterPro"/>
</dbReference>
<dbReference type="SMART" id="SM00342">
    <property type="entry name" value="HTH_ARAC"/>
    <property type="match status" value="1"/>
</dbReference>
<keyword evidence="2" id="KW-0238">DNA-binding</keyword>
<dbReference type="EMBL" id="QNUL01000022">
    <property type="protein sequence ID" value="REA58196.1"/>
    <property type="molecule type" value="Genomic_DNA"/>
</dbReference>
<dbReference type="PANTHER" id="PTHR43280">
    <property type="entry name" value="ARAC-FAMILY TRANSCRIPTIONAL REGULATOR"/>
    <property type="match status" value="1"/>
</dbReference>
<accession>A0A3D8Y6A0</accession>
<evidence type="ECO:0000256" key="3">
    <source>
        <dbReference type="ARBA" id="ARBA00023163"/>
    </source>
</evidence>
<dbReference type="Pfam" id="PF12833">
    <property type="entry name" value="HTH_18"/>
    <property type="match status" value="1"/>
</dbReference>
<dbReference type="OrthoDB" id="643086at2"/>